<protein>
    <recommendedName>
        <fullName evidence="3">FCD domain-containing protein</fullName>
    </recommendedName>
</protein>
<gene>
    <name evidence="1" type="ORF">Q7A36_39290</name>
</gene>
<dbReference type="Proteomes" id="UP001243009">
    <property type="component" value="Unassembled WGS sequence"/>
</dbReference>
<evidence type="ECO:0008006" key="3">
    <source>
        <dbReference type="Google" id="ProtNLM"/>
    </source>
</evidence>
<evidence type="ECO:0000313" key="1">
    <source>
        <dbReference type="EMBL" id="MDO9714394.1"/>
    </source>
</evidence>
<comment type="caution">
    <text evidence="1">The sequence shown here is derived from an EMBL/GenBank/DDBJ whole genome shotgun (WGS) entry which is preliminary data.</text>
</comment>
<keyword evidence="2" id="KW-1185">Reference proteome</keyword>
<organism evidence="1 2">
    <name type="scientific">Paracraurococcus lichenis</name>
    <dbReference type="NCBI Taxonomy" id="3064888"/>
    <lineage>
        <taxon>Bacteria</taxon>
        <taxon>Pseudomonadati</taxon>
        <taxon>Pseudomonadota</taxon>
        <taxon>Alphaproteobacteria</taxon>
        <taxon>Acetobacterales</taxon>
        <taxon>Roseomonadaceae</taxon>
        <taxon>Paracraurococcus</taxon>
    </lineage>
</organism>
<evidence type="ECO:0000313" key="2">
    <source>
        <dbReference type="Proteomes" id="UP001243009"/>
    </source>
</evidence>
<dbReference type="RefSeq" id="WP_305109227.1">
    <property type="nucleotide sequence ID" value="NZ_JAUTWS010000240.1"/>
</dbReference>
<name>A0ABT9EDX1_9PROT</name>
<reference evidence="1 2" key="1">
    <citation type="submission" date="2023-08" db="EMBL/GenBank/DDBJ databases">
        <title>The draft genome sequence of Paracraurococcus sp. LOR1-02.</title>
        <authorList>
            <person name="Kingkaew E."/>
            <person name="Tanasupawat S."/>
        </authorList>
    </citation>
    <scope>NUCLEOTIDE SEQUENCE [LARGE SCALE GENOMIC DNA]</scope>
    <source>
        <strain evidence="1 2">LOR1-02</strain>
    </source>
</reference>
<sequence>MPVVFVAPASVSTLNGLVDDLATSHPDAILLGFCDHFMALHDKVTESFRLKPRGYFDRIRVLQMDLDALEEEIAASVAHTHAGRCAKAEVALAVLGNGRLAATARSALRDFMRADGAA</sequence>
<dbReference type="EMBL" id="JAUTWS010000240">
    <property type="protein sequence ID" value="MDO9714394.1"/>
    <property type="molecule type" value="Genomic_DNA"/>
</dbReference>
<accession>A0ABT9EDX1</accession>
<proteinExistence type="predicted"/>